<keyword evidence="4" id="KW-0808">Transferase</keyword>
<dbReference type="OrthoDB" id="8914005at2"/>
<dbReference type="AlphaFoldDB" id="A0A2S5T1G7"/>
<accession>A0A2S5T1G7</accession>
<dbReference type="PROSITE" id="PS00018">
    <property type="entry name" value="EF_HAND_1"/>
    <property type="match status" value="1"/>
</dbReference>
<evidence type="ECO:0000313" key="5">
    <source>
        <dbReference type="Proteomes" id="UP000239406"/>
    </source>
</evidence>
<dbReference type="PROSITE" id="PS50222">
    <property type="entry name" value="EF_HAND_2"/>
    <property type="match status" value="1"/>
</dbReference>
<feature type="chain" id="PRO_5015604959" evidence="2">
    <location>
        <begin position="46"/>
        <end position="119"/>
    </location>
</feature>
<evidence type="ECO:0000259" key="3">
    <source>
        <dbReference type="PROSITE" id="PS50222"/>
    </source>
</evidence>
<dbReference type="SMART" id="SM00054">
    <property type="entry name" value="EFh"/>
    <property type="match status" value="2"/>
</dbReference>
<feature type="region of interest" description="Disordered" evidence="1">
    <location>
        <begin position="98"/>
        <end position="119"/>
    </location>
</feature>
<dbReference type="InterPro" id="IPR011992">
    <property type="entry name" value="EF-hand-dom_pair"/>
</dbReference>
<keyword evidence="5" id="KW-1185">Reference proteome</keyword>
<gene>
    <name evidence="4" type="ORF">C1702_15190</name>
</gene>
<feature type="compositionally biased region" description="Basic and acidic residues" evidence="1">
    <location>
        <begin position="1"/>
        <end position="24"/>
    </location>
</feature>
<feature type="signal peptide" evidence="2">
    <location>
        <begin position="1"/>
        <end position="45"/>
    </location>
</feature>
<evidence type="ECO:0000256" key="1">
    <source>
        <dbReference type="SAM" id="MobiDB-lite"/>
    </source>
</evidence>
<organism evidence="4 5">
    <name type="scientific">Caldimonas thermodepolymerans</name>
    <dbReference type="NCBI Taxonomy" id="215580"/>
    <lineage>
        <taxon>Bacteria</taxon>
        <taxon>Pseudomonadati</taxon>
        <taxon>Pseudomonadota</taxon>
        <taxon>Betaproteobacteria</taxon>
        <taxon>Burkholderiales</taxon>
        <taxon>Sphaerotilaceae</taxon>
        <taxon>Caldimonas</taxon>
    </lineage>
</organism>
<dbReference type="EMBL" id="PSNY01000019">
    <property type="protein sequence ID" value="PPE68820.1"/>
    <property type="molecule type" value="Genomic_DNA"/>
</dbReference>
<reference evidence="4 5" key="1">
    <citation type="submission" date="2018-02" db="EMBL/GenBank/DDBJ databases">
        <title>Reclassifiation of [Polyangium] brachysporum DSM 7029 as Guopingzhaonella breviflexa gen. nov., sp. nov., a member of the family Comamonadaceae.</title>
        <authorList>
            <person name="Tang B."/>
        </authorList>
    </citation>
    <scope>NUCLEOTIDE SEQUENCE [LARGE SCALE GENOMIC DNA]</scope>
    <source>
        <strain evidence="4 5">DSM 15344</strain>
    </source>
</reference>
<dbReference type="GO" id="GO:0016301">
    <property type="term" value="F:kinase activity"/>
    <property type="evidence" value="ECO:0007669"/>
    <property type="project" value="UniProtKB-KW"/>
</dbReference>
<dbReference type="GO" id="GO:0005509">
    <property type="term" value="F:calcium ion binding"/>
    <property type="evidence" value="ECO:0007669"/>
    <property type="project" value="InterPro"/>
</dbReference>
<dbReference type="SUPFAM" id="SSF47473">
    <property type="entry name" value="EF-hand"/>
    <property type="match status" value="1"/>
</dbReference>
<keyword evidence="2" id="KW-0732">Signal</keyword>
<keyword evidence="4" id="KW-0418">Kinase</keyword>
<dbReference type="Pfam" id="PF13202">
    <property type="entry name" value="EF-hand_5"/>
    <property type="match status" value="2"/>
</dbReference>
<proteinExistence type="predicted"/>
<protein>
    <submittedName>
        <fullName evidence="4">Histidine kinase</fullName>
    </submittedName>
</protein>
<dbReference type="Proteomes" id="UP000239406">
    <property type="component" value="Unassembled WGS sequence"/>
</dbReference>
<name>A0A2S5T1G7_9BURK</name>
<sequence length="119" mass="13070">MRAVRSNEDIRMSRTTERPQDRHTGWRVRPLLAVALGALALPAQAQVTAAAGAPGYASPGREAIQRLFLRVDTDGDGRLSRQEAERLPAIAERFDEIDADHDGRLDPDEFHAGATAPMR</sequence>
<dbReference type="InterPro" id="IPR002048">
    <property type="entry name" value="EF_hand_dom"/>
</dbReference>
<dbReference type="InterPro" id="IPR018247">
    <property type="entry name" value="EF_Hand_1_Ca_BS"/>
</dbReference>
<feature type="domain" description="EF-hand" evidence="3">
    <location>
        <begin position="59"/>
        <end position="94"/>
    </location>
</feature>
<feature type="region of interest" description="Disordered" evidence="1">
    <location>
        <begin position="1"/>
        <end position="25"/>
    </location>
</feature>
<evidence type="ECO:0000313" key="4">
    <source>
        <dbReference type="EMBL" id="PPE68820.1"/>
    </source>
</evidence>
<dbReference type="Gene3D" id="1.10.238.10">
    <property type="entry name" value="EF-hand"/>
    <property type="match status" value="1"/>
</dbReference>
<feature type="compositionally biased region" description="Basic and acidic residues" evidence="1">
    <location>
        <begin position="98"/>
        <end position="111"/>
    </location>
</feature>
<comment type="caution">
    <text evidence="4">The sequence shown here is derived from an EMBL/GenBank/DDBJ whole genome shotgun (WGS) entry which is preliminary data.</text>
</comment>
<evidence type="ECO:0000256" key="2">
    <source>
        <dbReference type="SAM" id="SignalP"/>
    </source>
</evidence>